<dbReference type="PANTHER" id="PTHR12129">
    <property type="entry name" value="HEPARAN SULFATE 2-O-SULFOTRANSFERASE"/>
    <property type="match status" value="1"/>
</dbReference>
<evidence type="ECO:0000256" key="9">
    <source>
        <dbReference type="ARBA" id="ARBA00023180"/>
    </source>
</evidence>
<keyword evidence="8" id="KW-0472">Membrane</keyword>
<dbReference type="EMBL" id="JBGBPQ010000003">
    <property type="protein sequence ID" value="KAL1527278.1"/>
    <property type="molecule type" value="Genomic_DNA"/>
</dbReference>
<organism evidence="10 11">
    <name type="scientific">Prymnesium parvum</name>
    <name type="common">Toxic golden alga</name>
    <dbReference type="NCBI Taxonomy" id="97485"/>
    <lineage>
        <taxon>Eukaryota</taxon>
        <taxon>Haptista</taxon>
        <taxon>Haptophyta</taxon>
        <taxon>Prymnesiophyceae</taxon>
        <taxon>Prymnesiales</taxon>
        <taxon>Prymnesiaceae</taxon>
        <taxon>Prymnesium</taxon>
    </lineage>
</organism>
<evidence type="ECO:0000256" key="1">
    <source>
        <dbReference type="ARBA" id="ARBA00004323"/>
    </source>
</evidence>
<accession>A0AB34K1Y9</accession>
<keyword evidence="3" id="KW-0808">Transferase</keyword>
<comment type="similarity">
    <text evidence="2">Belongs to the sulfotransferase 3 family.</text>
</comment>
<keyword evidence="9" id="KW-0325">Glycoprotein</keyword>
<evidence type="ECO:0000256" key="8">
    <source>
        <dbReference type="ARBA" id="ARBA00023136"/>
    </source>
</evidence>
<evidence type="ECO:0008006" key="12">
    <source>
        <dbReference type="Google" id="ProtNLM"/>
    </source>
</evidence>
<keyword evidence="4" id="KW-0812">Transmembrane</keyword>
<reference evidence="10 11" key="1">
    <citation type="journal article" date="2024" name="Science">
        <title>Giant polyketide synthase enzymes in the biosynthesis of giant marine polyether toxins.</title>
        <authorList>
            <person name="Fallon T.R."/>
            <person name="Shende V.V."/>
            <person name="Wierzbicki I.H."/>
            <person name="Pendleton A.L."/>
            <person name="Watervoot N.F."/>
            <person name="Auber R.P."/>
            <person name="Gonzalez D.J."/>
            <person name="Wisecaver J.H."/>
            <person name="Moore B.S."/>
        </authorList>
    </citation>
    <scope>NUCLEOTIDE SEQUENCE [LARGE SCALE GENOMIC DNA]</scope>
    <source>
        <strain evidence="10 11">12B1</strain>
    </source>
</reference>
<dbReference type="SUPFAM" id="SSF52540">
    <property type="entry name" value="P-loop containing nucleoside triphosphate hydrolases"/>
    <property type="match status" value="1"/>
</dbReference>
<evidence type="ECO:0000256" key="7">
    <source>
        <dbReference type="ARBA" id="ARBA00023034"/>
    </source>
</evidence>
<comment type="caution">
    <text evidence="10">The sequence shown here is derived from an EMBL/GenBank/DDBJ whole genome shotgun (WGS) entry which is preliminary data.</text>
</comment>
<gene>
    <name evidence="10" type="ORF">AB1Y20_015953</name>
</gene>
<evidence type="ECO:0000256" key="6">
    <source>
        <dbReference type="ARBA" id="ARBA00022989"/>
    </source>
</evidence>
<proteinExistence type="inferred from homology"/>
<sequence>MRVAYNRIPKSASSFMIALLYASSKRNRFRLENHVNYFPEPAVLAHELHALRDNTVYVNHASFVSSERNLTWINVIRDPIERWASKFYYEVDTALRRDLAVHELERREQDTECGCARLEFDEELATARARERYLLVGLTEELDLTVKLLEKLLPHFFAGATSLSSVPHRATSLTNSLTNTSLNGAISNRARAQIAHKAKNYMDERLFYEDLKHHFFHRACQLGLL</sequence>
<dbReference type="GO" id="GO:0000139">
    <property type="term" value="C:Golgi membrane"/>
    <property type="evidence" value="ECO:0007669"/>
    <property type="project" value="UniProtKB-SubCell"/>
</dbReference>
<dbReference type="PANTHER" id="PTHR12129:SF15">
    <property type="entry name" value="URONYL 2-SULFOTRANSFERASE"/>
    <property type="match status" value="1"/>
</dbReference>
<keyword evidence="7" id="KW-0333">Golgi apparatus</keyword>
<dbReference type="AlphaFoldDB" id="A0AB34K1Y9"/>
<dbReference type="Gene3D" id="3.40.50.300">
    <property type="entry name" value="P-loop containing nucleotide triphosphate hydrolases"/>
    <property type="match status" value="1"/>
</dbReference>
<dbReference type="InterPro" id="IPR005331">
    <property type="entry name" value="Sulfotransferase"/>
</dbReference>
<protein>
    <recommendedName>
        <fullName evidence="12">Sulfotransferase</fullName>
    </recommendedName>
</protein>
<name>A0AB34K1Y9_PRYPA</name>
<evidence type="ECO:0000313" key="10">
    <source>
        <dbReference type="EMBL" id="KAL1527278.1"/>
    </source>
</evidence>
<evidence type="ECO:0000256" key="2">
    <source>
        <dbReference type="ARBA" id="ARBA00010569"/>
    </source>
</evidence>
<keyword evidence="6" id="KW-1133">Transmembrane helix</keyword>
<evidence type="ECO:0000256" key="4">
    <source>
        <dbReference type="ARBA" id="ARBA00022692"/>
    </source>
</evidence>
<evidence type="ECO:0000256" key="5">
    <source>
        <dbReference type="ARBA" id="ARBA00022968"/>
    </source>
</evidence>
<dbReference type="Pfam" id="PF03567">
    <property type="entry name" value="Sulfotransfer_2"/>
    <property type="match status" value="1"/>
</dbReference>
<evidence type="ECO:0000313" key="11">
    <source>
        <dbReference type="Proteomes" id="UP001515480"/>
    </source>
</evidence>
<keyword evidence="11" id="KW-1185">Reference proteome</keyword>
<dbReference type="Proteomes" id="UP001515480">
    <property type="component" value="Unassembled WGS sequence"/>
</dbReference>
<comment type="subcellular location">
    <subcellularLocation>
        <location evidence="1">Golgi apparatus membrane</location>
        <topology evidence="1">Single-pass type II membrane protein</topology>
    </subcellularLocation>
</comment>
<dbReference type="InterPro" id="IPR027417">
    <property type="entry name" value="P-loop_NTPase"/>
</dbReference>
<keyword evidence="5" id="KW-0735">Signal-anchor</keyword>
<dbReference type="GO" id="GO:0008146">
    <property type="term" value="F:sulfotransferase activity"/>
    <property type="evidence" value="ECO:0007669"/>
    <property type="project" value="InterPro"/>
</dbReference>
<evidence type="ECO:0000256" key="3">
    <source>
        <dbReference type="ARBA" id="ARBA00022679"/>
    </source>
</evidence>
<dbReference type="InterPro" id="IPR007734">
    <property type="entry name" value="Heparan_SO4_2-O-STrfase"/>
</dbReference>